<protein>
    <submittedName>
        <fullName evidence="1">Uncharacterized protein</fullName>
    </submittedName>
</protein>
<gene>
    <name evidence="1" type="ORF">Xkoz_01038</name>
</gene>
<sequence length="49" mass="5874">MNNSSKKIRRKYMLSTHCLLTDHLLVNFWLVCSPFEYEVSPYCINHLNN</sequence>
<proteinExistence type="predicted"/>
<keyword evidence="2" id="KW-1185">Reference proteome</keyword>
<dbReference type="EMBL" id="NJCX01000006">
    <property type="protein sequence ID" value="PHM74153.1"/>
    <property type="molecule type" value="Genomic_DNA"/>
</dbReference>
<evidence type="ECO:0000313" key="2">
    <source>
        <dbReference type="Proteomes" id="UP000221101"/>
    </source>
</evidence>
<organism evidence="1 2">
    <name type="scientific">Xenorhabdus kozodoii</name>
    <dbReference type="NCBI Taxonomy" id="351676"/>
    <lineage>
        <taxon>Bacteria</taxon>
        <taxon>Pseudomonadati</taxon>
        <taxon>Pseudomonadota</taxon>
        <taxon>Gammaproteobacteria</taxon>
        <taxon>Enterobacterales</taxon>
        <taxon>Morganellaceae</taxon>
        <taxon>Xenorhabdus</taxon>
    </lineage>
</organism>
<accession>A0A2D0LEW5</accession>
<evidence type="ECO:0000313" key="1">
    <source>
        <dbReference type="EMBL" id="PHM74153.1"/>
    </source>
</evidence>
<reference evidence="1 2" key="1">
    <citation type="journal article" date="2017" name="Nat. Microbiol.">
        <title>Natural product diversity associated with the nematode symbionts Photorhabdus and Xenorhabdus.</title>
        <authorList>
            <person name="Tobias N.J."/>
            <person name="Wolff H."/>
            <person name="Djahanschiri B."/>
            <person name="Grundmann F."/>
            <person name="Kronenwerth M."/>
            <person name="Shi Y.M."/>
            <person name="Simonyi S."/>
            <person name="Grun P."/>
            <person name="Shapiro-Ilan D."/>
            <person name="Pidot S.J."/>
            <person name="Stinear T.P."/>
            <person name="Ebersberger I."/>
            <person name="Bode H.B."/>
        </authorList>
    </citation>
    <scope>NUCLEOTIDE SEQUENCE [LARGE SCALE GENOMIC DNA]</scope>
    <source>
        <strain evidence="1 2">DSM 17907</strain>
    </source>
</reference>
<name>A0A2D0LEW5_9GAMM</name>
<dbReference type="AlphaFoldDB" id="A0A2D0LEW5"/>
<comment type="caution">
    <text evidence="1">The sequence shown here is derived from an EMBL/GenBank/DDBJ whole genome shotgun (WGS) entry which is preliminary data.</text>
</comment>
<dbReference type="Proteomes" id="UP000221101">
    <property type="component" value="Unassembled WGS sequence"/>
</dbReference>